<keyword evidence="11" id="KW-1278">Translocase</keyword>
<evidence type="ECO:0000256" key="16">
    <source>
        <dbReference type="SAM" id="MobiDB-lite"/>
    </source>
</evidence>
<keyword evidence="5" id="KW-0597">Phosphoprotein</keyword>
<dbReference type="NCBIfam" id="TIGR01494">
    <property type="entry name" value="ATPase_P-type"/>
    <property type="match status" value="1"/>
</dbReference>
<dbReference type="InterPro" id="IPR001757">
    <property type="entry name" value="P_typ_ATPase"/>
</dbReference>
<dbReference type="PROSITE" id="PS50846">
    <property type="entry name" value="HMA_2"/>
    <property type="match status" value="1"/>
</dbReference>
<dbReference type="NCBIfam" id="TIGR01512">
    <property type="entry name" value="ATPase-IB2_Cd"/>
    <property type="match status" value="1"/>
</dbReference>
<keyword evidence="3" id="KW-0813">Transport</keyword>
<dbReference type="Pfam" id="PF00122">
    <property type="entry name" value="E1-E2_ATPase"/>
    <property type="match status" value="1"/>
</dbReference>
<dbReference type="AlphaFoldDB" id="A0A371B9V1"/>
<keyword evidence="12 15" id="KW-1133">Transmembrane helix</keyword>
<feature type="transmembrane region" description="Helical" evidence="15">
    <location>
        <begin position="202"/>
        <end position="220"/>
    </location>
</feature>
<comment type="similarity">
    <text evidence="2 15">Belongs to the cation transport ATPase (P-type) (TC 3.A.3) family. Type IB subfamily.</text>
</comment>
<dbReference type="GO" id="GO:0016887">
    <property type="term" value="F:ATP hydrolysis activity"/>
    <property type="evidence" value="ECO:0007669"/>
    <property type="project" value="InterPro"/>
</dbReference>
<feature type="transmembrane region" description="Helical" evidence="15">
    <location>
        <begin position="141"/>
        <end position="162"/>
    </location>
</feature>
<dbReference type="NCBIfam" id="TIGR01525">
    <property type="entry name" value="ATPase-IB_hvy"/>
    <property type="match status" value="1"/>
</dbReference>
<dbReference type="SUPFAM" id="SSF81653">
    <property type="entry name" value="Calcium ATPase, transduction domain A"/>
    <property type="match status" value="1"/>
</dbReference>
<organism evidence="18 19">
    <name type="scientific">Undibacter mobilis</name>
    <dbReference type="NCBI Taxonomy" id="2292256"/>
    <lineage>
        <taxon>Bacteria</taxon>
        <taxon>Pseudomonadati</taxon>
        <taxon>Pseudomonadota</taxon>
        <taxon>Alphaproteobacteria</taxon>
        <taxon>Hyphomicrobiales</taxon>
        <taxon>Nitrobacteraceae</taxon>
        <taxon>Undibacter</taxon>
    </lineage>
</organism>
<dbReference type="Gene3D" id="2.70.150.10">
    <property type="entry name" value="Calcium-transporting ATPase, cytoplasmic transduction domain A"/>
    <property type="match status" value="1"/>
</dbReference>
<dbReference type="Gene3D" id="3.30.70.100">
    <property type="match status" value="1"/>
</dbReference>
<dbReference type="PANTHER" id="PTHR43520">
    <property type="entry name" value="ATP7, ISOFORM B"/>
    <property type="match status" value="1"/>
</dbReference>
<keyword evidence="18" id="KW-0378">Hydrolase</keyword>
<evidence type="ECO:0000256" key="15">
    <source>
        <dbReference type="RuleBase" id="RU362081"/>
    </source>
</evidence>
<keyword evidence="10" id="KW-0460">Magnesium</keyword>
<keyword evidence="4 15" id="KW-1003">Cell membrane</keyword>
<dbReference type="Gene3D" id="3.40.50.1000">
    <property type="entry name" value="HAD superfamily/HAD-like"/>
    <property type="match status" value="1"/>
</dbReference>
<dbReference type="CDD" id="cd00371">
    <property type="entry name" value="HMA"/>
    <property type="match status" value="1"/>
</dbReference>
<dbReference type="PROSITE" id="PS01047">
    <property type="entry name" value="HMA_1"/>
    <property type="match status" value="1"/>
</dbReference>
<keyword evidence="6 15" id="KW-0812">Transmembrane</keyword>
<comment type="subcellular location">
    <subcellularLocation>
        <location evidence="1">Cell membrane</location>
        <topology evidence="1">Multi-pass membrane protein</topology>
    </subcellularLocation>
</comment>
<evidence type="ECO:0000256" key="4">
    <source>
        <dbReference type="ARBA" id="ARBA00022475"/>
    </source>
</evidence>
<feature type="domain" description="HMA" evidence="17">
    <location>
        <begin position="21"/>
        <end position="87"/>
    </location>
</feature>
<dbReference type="NCBIfam" id="TIGR01511">
    <property type="entry name" value="ATPase-IB1_Cu"/>
    <property type="match status" value="1"/>
</dbReference>
<reference evidence="19" key="1">
    <citation type="submission" date="2018-08" db="EMBL/GenBank/DDBJ databases">
        <authorList>
            <person name="Kim S.-J."/>
            <person name="Jung G.-Y."/>
        </authorList>
    </citation>
    <scope>NUCLEOTIDE SEQUENCE [LARGE SCALE GENOMIC DNA]</scope>
    <source>
        <strain evidence="19">GY_H</strain>
    </source>
</reference>
<dbReference type="InterPro" id="IPR006121">
    <property type="entry name" value="HMA_dom"/>
</dbReference>
<dbReference type="PANTHER" id="PTHR43520:SF5">
    <property type="entry name" value="CATION-TRANSPORTING P-TYPE ATPASE-RELATED"/>
    <property type="match status" value="1"/>
</dbReference>
<keyword evidence="19" id="KW-1185">Reference proteome</keyword>
<proteinExistence type="inferred from homology"/>
<feature type="transmembrane region" description="Helical" evidence="15">
    <location>
        <begin position="676"/>
        <end position="704"/>
    </location>
</feature>
<feature type="transmembrane region" description="Helical" evidence="15">
    <location>
        <begin position="174"/>
        <end position="196"/>
    </location>
</feature>
<accession>A0A371B9V1</accession>
<gene>
    <name evidence="18" type="primary">cadA</name>
    <name evidence="18" type="ORF">DXH78_07130</name>
</gene>
<evidence type="ECO:0000259" key="17">
    <source>
        <dbReference type="PROSITE" id="PS50846"/>
    </source>
</evidence>
<evidence type="ECO:0000256" key="13">
    <source>
        <dbReference type="ARBA" id="ARBA00023065"/>
    </source>
</evidence>
<evidence type="ECO:0000256" key="1">
    <source>
        <dbReference type="ARBA" id="ARBA00004651"/>
    </source>
</evidence>
<dbReference type="InterPro" id="IPR023299">
    <property type="entry name" value="ATPase_P-typ_cyto_dom_N"/>
</dbReference>
<dbReference type="Pfam" id="PF00403">
    <property type="entry name" value="HMA"/>
    <property type="match status" value="1"/>
</dbReference>
<dbReference type="GO" id="GO:0005886">
    <property type="term" value="C:plasma membrane"/>
    <property type="evidence" value="ECO:0007669"/>
    <property type="project" value="UniProtKB-SubCell"/>
</dbReference>
<keyword evidence="9 15" id="KW-0067">ATP-binding</keyword>
<evidence type="ECO:0000313" key="19">
    <source>
        <dbReference type="Proteomes" id="UP000263993"/>
    </source>
</evidence>
<feature type="transmembrane region" description="Helical" evidence="15">
    <location>
        <begin position="384"/>
        <end position="410"/>
    </location>
</feature>
<dbReference type="SUPFAM" id="SSF81665">
    <property type="entry name" value="Calcium ATPase, transmembrane domain M"/>
    <property type="match status" value="1"/>
</dbReference>
<dbReference type="SUPFAM" id="SSF55008">
    <property type="entry name" value="HMA, heavy metal-associated domain"/>
    <property type="match status" value="1"/>
</dbReference>
<dbReference type="InterPro" id="IPR059000">
    <property type="entry name" value="ATPase_P-type_domA"/>
</dbReference>
<keyword evidence="14 15" id="KW-0472">Membrane</keyword>
<feature type="region of interest" description="Disordered" evidence="16">
    <location>
        <begin position="727"/>
        <end position="761"/>
    </location>
</feature>
<dbReference type="Proteomes" id="UP000263993">
    <property type="component" value="Unassembled WGS sequence"/>
</dbReference>
<evidence type="ECO:0000256" key="5">
    <source>
        <dbReference type="ARBA" id="ARBA00022553"/>
    </source>
</evidence>
<evidence type="ECO:0000256" key="10">
    <source>
        <dbReference type="ARBA" id="ARBA00022842"/>
    </source>
</evidence>
<dbReference type="RefSeq" id="WP_115516392.1">
    <property type="nucleotide sequence ID" value="NZ_QRGO01000001.1"/>
</dbReference>
<evidence type="ECO:0000256" key="6">
    <source>
        <dbReference type="ARBA" id="ARBA00022692"/>
    </source>
</evidence>
<evidence type="ECO:0000256" key="9">
    <source>
        <dbReference type="ARBA" id="ARBA00022840"/>
    </source>
</evidence>
<dbReference type="EMBL" id="QRGO01000001">
    <property type="protein sequence ID" value="RDV04366.1"/>
    <property type="molecule type" value="Genomic_DNA"/>
</dbReference>
<dbReference type="Pfam" id="PF00702">
    <property type="entry name" value="Hydrolase"/>
    <property type="match status" value="1"/>
</dbReference>
<dbReference type="PROSITE" id="PS00154">
    <property type="entry name" value="ATPASE_E1_E2"/>
    <property type="match status" value="1"/>
</dbReference>
<evidence type="ECO:0000256" key="8">
    <source>
        <dbReference type="ARBA" id="ARBA00022741"/>
    </source>
</evidence>
<evidence type="ECO:0000313" key="18">
    <source>
        <dbReference type="EMBL" id="RDV04366.1"/>
    </source>
</evidence>
<dbReference type="OrthoDB" id="391538at2"/>
<protein>
    <submittedName>
        <fullName evidence="18">Cadmium-translocating P-type ATPase</fullName>
        <ecNumber evidence="18">3.6.3.3</ecNumber>
    </submittedName>
</protein>
<dbReference type="InterPro" id="IPR036412">
    <property type="entry name" value="HAD-like_sf"/>
</dbReference>
<dbReference type="InterPro" id="IPR018303">
    <property type="entry name" value="ATPase_P-typ_P_site"/>
</dbReference>
<sequence>MTVTDTLDVSPYIKPETDGTNGMDVAVEGITCGACIARIEHAVKSLPGVTEARVNYTNRRLHVAWSDALDEPARIFDTLRANGYRGHPFVPLRAEEEEAAETRRLTRCLAVAGFAAMNVMLLSVSVWSGNVTDITPETRDFFHWASALIALPAGAYAGQPFFTSAWAALRAGTLNMNVPISLGVILALGMSVVETANHAEHAYFDSALMLLFFLLVGRALEHAMRRKTRATAGNLAALRADTAHRFTGDELVNVLAAALKAGDRILVKPGERVPADGEVINGTSEIDDSLITGETARRAIKAGAKVYAGSLNFSGTLTLRVTAAGGNSLIDEIEKLLEKAASAKSRTRRLADEAARIYAPVVHVTAALTFAGWWLAGLSLHDSIIIAIAVLIITCPCALALAIPAVQVVASGALFKRGIILNAGDAIERLAEADTIVFDKTGTLTLPEPRVVNAAEIDADLLTAASRLAQSSRHPLAMALAKEAVSTAPFDGATEEPGQGVRAVVDGAEMRLGSAAFCRVPSGVSGEGTSHIYFRHGERTANFAIAQSLRPDAVATVQALRDLGFDLRILSGDRREAVAPVAETLGIQQWRAGVNPAEKIAVIDTLKNEGRRVLMVGDGLNDAPSLAAAHVSLSPISAADVTQAHADAVFLGERLVGVLDAVTISRRARRLMVENLWLAVIYNFIAVPVAIAGLVTPLIAAAAMSGSSLLVTLNALRANVKDAGADQSAVSPLASENPAAGVAPSRGRTENVGLPAETRMT</sequence>
<dbReference type="InterPro" id="IPR036163">
    <property type="entry name" value="HMA_dom_sf"/>
</dbReference>
<evidence type="ECO:0000256" key="2">
    <source>
        <dbReference type="ARBA" id="ARBA00006024"/>
    </source>
</evidence>
<name>A0A371B9V1_9BRAD</name>
<dbReference type="GO" id="GO:0005507">
    <property type="term" value="F:copper ion binding"/>
    <property type="evidence" value="ECO:0007669"/>
    <property type="project" value="TreeGrafter"/>
</dbReference>
<dbReference type="SUPFAM" id="SSF56784">
    <property type="entry name" value="HAD-like"/>
    <property type="match status" value="1"/>
</dbReference>
<dbReference type="EC" id="3.6.3.3" evidence="18"/>
<evidence type="ECO:0000256" key="14">
    <source>
        <dbReference type="ARBA" id="ARBA00023136"/>
    </source>
</evidence>
<evidence type="ECO:0000256" key="11">
    <source>
        <dbReference type="ARBA" id="ARBA00022967"/>
    </source>
</evidence>
<dbReference type="InterPro" id="IPR027256">
    <property type="entry name" value="P-typ_ATPase_IB"/>
</dbReference>
<dbReference type="InterPro" id="IPR017969">
    <property type="entry name" value="Heavy-metal-associated_CS"/>
</dbReference>
<dbReference type="GO" id="GO:0005524">
    <property type="term" value="F:ATP binding"/>
    <property type="evidence" value="ECO:0007669"/>
    <property type="project" value="UniProtKB-UniRule"/>
</dbReference>
<dbReference type="InterPro" id="IPR023298">
    <property type="entry name" value="ATPase_P-typ_TM_dom_sf"/>
</dbReference>
<feature type="transmembrane region" description="Helical" evidence="15">
    <location>
        <begin position="108"/>
        <end position="129"/>
    </location>
</feature>
<evidence type="ECO:0000256" key="3">
    <source>
        <dbReference type="ARBA" id="ARBA00022448"/>
    </source>
</evidence>
<evidence type="ECO:0000256" key="12">
    <source>
        <dbReference type="ARBA" id="ARBA00022989"/>
    </source>
</evidence>
<evidence type="ECO:0000256" key="7">
    <source>
        <dbReference type="ARBA" id="ARBA00022723"/>
    </source>
</evidence>
<feature type="transmembrane region" description="Helical" evidence="15">
    <location>
        <begin position="357"/>
        <end position="378"/>
    </location>
</feature>
<dbReference type="Gene3D" id="3.40.1110.10">
    <property type="entry name" value="Calcium-transporting ATPase, cytoplasmic domain N"/>
    <property type="match status" value="1"/>
</dbReference>
<keyword evidence="7 15" id="KW-0479">Metal-binding</keyword>
<dbReference type="PRINTS" id="PR00119">
    <property type="entry name" value="CATATPASE"/>
</dbReference>
<keyword evidence="8 15" id="KW-0547">Nucleotide-binding</keyword>
<dbReference type="GO" id="GO:0043682">
    <property type="term" value="F:P-type divalent copper transporter activity"/>
    <property type="evidence" value="ECO:0007669"/>
    <property type="project" value="TreeGrafter"/>
</dbReference>
<comment type="caution">
    <text evidence="18">The sequence shown here is derived from an EMBL/GenBank/DDBJ whole genome shotgun (WGS) entry which is preliminary data.</text>
</comment>
<dbReference type="InterPro" id="IPR023214">
    <property type="entry name" value="HAD_sf"/>
</dbReference>
<dbReference type="InterPro" id="IPR008250">
    <property type="entry name" value="ATPase_P-typ_transduc_dom_A_sf"/>
</dbReference>
<keyword evidence="13" id="KW-0406">Ion transport</keyword>
<dbReference type="GO" id="GO:0055070">
    <property type="term" value="P:copper ion homeostasis"/>
    <property type="evidence" value="ECO:0007669"/>
    <property type="project" value="TreeGrafter"/>
</dbReference>